<keyword evidence="6" id="KW-0067">ATP-binding</keyword>
<evidence type="ECO:0000256" key="6">
    <source>
        <dbReference type="ARBA" id="ARBA00022840"/>
    </source>
</evidence>
<protein>
    <recommendedName>
        <fullName evidence="1">non-specific serine/threonine protein kinase</fullName>
        <ecNumber evidence="1">2.7.11.1</ecNumber>
    </recommendedName>
</protein>
<accession>A0A6P4XW32</accession>
<dbReference type="GeneID" id="109462651"/>
<dbReference type="GO" id="GO:0005737">
    <property type="term" value="C:cytoplasm"/>
    <property type="evidence" value="ECO:0007669"/>
    <property type="project" value="TreeGrafter"/>
</dbReference>
<evidence type="ECO:0000259" key="8">
    <source>
        <dbReference type="PROSITE" id="PS50011"/>
    </source>
</evidence>
<dbReference type="SUPFAM" id="SSF56112">
    <property type="entry name" value="Protein kinase-like (PK-like)"/>
    <property type="match status" value="1"/>
</dbReference>
<sequence length="507" mass="56279">MGAPSRSPRSSSSNVSTKAGRSGKTRSSSPRYATGRRGSLKNSPSKTKTRSKSVESRSPRSPQKVKSKERRPTSGTRKSRSAERDQMPSSSRDGTPRAGGSTTRVQHAERKAKDAAKQVATGSASKDKTDTTPRGGRRRQSKFPRTSSAGKITKARRRTSQSPSGAKIEEMLISPSGSSTSSRRKKTPPKRSSNLRKRLSVIAEDSTSATTGEALTDCLEAQDVSLRSSLRENGFALKQLLKKSDAIAPERGGNVYLAHAANLQPPRDVVLKILRRDFAPRTRRQFFLPQEYYICRDLCNSKKAAHPNIVEFHTPLLLLGSRVCFPMERCSGGDLLQMLYREKKLPETALRGFFSQALDAVQFLHSKEIAHLDLKCEHFLLDGGGSGNVRVRICGFGWATKFDPGRLEEDIYCQTVGYTPPEVVRRHPYDPTKADVFALGATLYILCTGKFPNPRLLELMGKGSPNFPRTPEVSAQLKELVRAMMDADWSRRLELKEVKRSAWMKRK</sequence>
<dbReference type="PANTHER" id="PTHR24346:SF42">
    <property type="entry name" value="SERINE_THREONINE-PROTEIN KINASE SIK3"/>
    <property type="match status" value="1"/>
</dbReference>
<dbReference type="KEGG" id="bbel:109462651"/>
<feature type="domain" description="Protein kinase" evidence="8">
    <location>
        <begin position="241"/>
        <end position="504"/>
    </location>
</feature>
<dbReference type="GO" id="GO:0005524">
    <property type="term" value="F:ATP binding"/>
    <property type="evidence" value="ECO:0007669"/>
    <property type="project" value="UniProtKB-KW"/>
</dbReference>
<dbReference type="RefSeq" id="XP_019614769.1">
    <property type="nucleotide sequence ID" value="XM_019759210.1"/>
</dbReference>
<feature type="compositionally biased region" description="Low complexity" evidence="7">
    <location>
        <begin position="1"/>
        <end position="13"/>
    </location>
</feature>
<reference evidence="10" key="1">
    <citation type="submission" date="2025-08" db="UniProtKB">
        <authorList>
            <consortium name="RefSeq"/>
        </authorList>
    </citation>
    <scope>IDENTIFICATION</scope>
    <source>
        <tissue evidence="10">Gonad</tissue>
    </source>
</reference>
<gene>
    <name evidence="10" type="primary">LOC109462651</name>
</gene>
<dbReference type="GO" id="GO:0035556">
    <property type="term" value="P:intracellular signal transduction"/>
    <property type="evidence" value="ECO:0007669"/>
    <property type="project" value="TreeGrafter"/>
</dbReference>
<dbReference type="GO" id="GO:0050321">
    <property type="term" value="F:tau-protein kinase activity"/>
    <property type="evidence" value="ECO:0007669"/>
    <property type="project" value="TreeGrafter"/>
</dbReference>
<proteinExistence type="predicted"/>
<evidence type="ECO:0000313" key="9">
    <source>
        <dbReference type="Proteomes" id="UP000515135"/>
    </source>
</evidence>
<dbReference type="AlphaFoldDB" id="A0A6P4XW32"/>
<name>A0A6P4XW32_BRABE</name>
<dbReference type="EC" id="2.7.11.1" evidence="1"/>
<evidence type="ECO:0000256" key="4">
    <source>
        <dbReference type="ARBA" id="ARBA00022741"/>
    </source>
</evidence>
<evidence type="ECO:0000256" key="2">
    <source>
        <dbReference type="ARBA" id="ARBA00022527"/>
    </source>
</evidence>
<evidence type="ECO:0000313" key="10">
    <source>
        <dbReference type="RefSeq" id="XP_019614769.1"/>
    </source>
</evidence>
<evidence type="ECO:0000256" key="5">
    <source>
        <dbReference type="ARBA" id="ARBA00022777"/>
    </source>
</evidence>
<keyword evidence="2" id="KW-0723">Serine/threonine-protein kinase</keyword>
<evidence type="ECO:0000256" key="3">
    <source>
        <dbReference type="ARBA" id="ARBA00022679"/>
    </source>
</evidence>
<feature type="compositionally biased region" description="Basic and acidic residues" evidence="7">
    <location>
        <begin position="106"/>
        <end position="116"/>
    </location>
</feature>
<keyword evidence="3" id="KW-0808">Transferase</keyword>
<dbReference type="InterPro" id="IPR011009">
    <property type="entry name" value="Kinase-like_dom_sf"/>
</dbReference>
<dbReference type="GO" id="GO:0000226">
    <property type="term" value="P:microtubule cytoskeleton organization"/>
    <property type="evidence" value="ECO:0007669"/>
    <property type="project" value="TreeGrafter"/>
</dbReference>
<feature type="compositionally biased region" description="Polar residues" evidence="7">
    <location>
        <begin position="14"/>
        <end position="31"/>
    </location>
</feature>
<keyword evidence="4" id="KW-0547">Nucleotide-binding</keyword>
<dbReference type="PROSITE" id="PS50011">
    <property type="entry name" value="PROTEIN_KINASE_DOM"/>
    <property type="match status" value="1"/>
</dbReference>
<dbReference type="Gene3D" id="1.10.510.10">
    <property type="entry name" value="Transferase(Phosphotransferase) domain 1"/>
    <property type="match status" value="1"/>
</dbReference>
<dbReference type="InterPro" id="IPR000719">
    <property type="entry name" value="Prot_kinase_dom"/>
</dbReference>
<dbReference type="Proteomes" id="UP000515135">
    <property type="component" value="Unplaced"/>
</dbReference>
<keyword evidence="5" id="KW-0418">Kinase</keyword>
<feature type="compositionally biased region" description="Basic residues" evidence="7">
    <location>
        <begin position="182"/>
        <end position="199"/>
    </location>
</feature>
<keyword evidence="9" id="KW-1185">Reference proteome</keyword>
<evidence type="ECO:0000256" key="1">
    <source>
        <dbReference type="ARBA" id="ARBA00012513"/>
    </source>
</evidence>
<dbReference type="PANTHER" id="PTHR24346">
    <property type="entry name" value="MAP/MICROTUBULE AFFINITY-REGULATING KINASE"/>
    <property type="match status" value="1"/>
</dbReference>
<organism evidence="9 10">
    <name type="scientific">Branchiostoma belcheri</name>
    <name type="common">Amphioxus</name>
    <dbReference type="NCBI Taxonomy" id="7741"/>
    <lineage>
        <taxon>Eukaryota</taxon>
        <taxon>Metazoa</taxon>
        <taxon>Chordata</taxon>
        <taxon>Cephalochordata</taxon>
        <taxon>Leptocardii</taxon>
        <taxon>Amphioxiformes</taxon>
        <taxon>Branchiostomatidae</taxon>
        <taxon>Branchiostoma</taxon>
    </lineage>
</organism>
<evidence type="ECO:0000256" key="7">
    <source>
        <dbReference type="SAM" id="MobiDB-lite"/>
    </source>
</evidence>
<feature type="region of interest" description="Disordered" evidence="7">
    <location>
        <begin position="1"/>
        <end position="200"/>
    </location>
</feature>
<dbReference type="OrthoDB" id="1668230at2759"/>
<dbReference type="Pfam" id="PF00069">
    <property type="entry name" value="Pkinase"/>
    <property type="match status" value="1"/>
</dbReference>